<keyword evidence="2" id="KW-0472">Membrane</keyword>
<dbReference type="PANTHER" id="PTHR31210:SF11">
    <property type="entry name" value="KETOGLUTARATE REDUCTASE TRANS-SPLICING-LIKE PROTEIN, PUTATIVE (DUF707)-RELATED"/>
    <property type="match status" value="1"/>
</dbReference>
<organism evidence="3 4">
    <name type="scientific">Gossypium stocksii</name>
    <dbReference type="NCBI Taxonomy" id="47602"/>
    <lineage>
        <taxon>Eukaryota</taxon>
        <taxon>Viridiplantae</taxon>
        <taxon>Streptophyta</taxon>
        <taxon>Embryophyta</taxon>
        <taxon>Tracheophyta</taxon>
        <taxon>Spermatophyta</taxon>
        <taxon>Magnoliopsida</taxon>
        <taxon>eudicotyledons</taxon>
        <taxon>Gunneridae</taxon>
        <taxon>Pentapetalae</taxon>
        <taxon>rosids</taxon>
        <taxon>malvids</taxon>
        <taxon>Malvales</taxon>
        <taxon>Malvaceae</taxon>
        <taxon>Malvoideae</taxon>
        <taxon>Gossypium</taxon>
    </lineage>
</organism>
<dbReference type="Pfam" id="PF05212">
    <property type="entry name" value="DUF707"/>
    <property type="match status" value="2"/>
</dbReference>
<proteinExistence type="predicted"/>
<keyword evidence="4" id="KW-1185">Reference proteome</keyword>
<dbReference type="Proteomes" id="UP000828251">
    <property type="component" value="Unassembled WGS sequence"/>
</dbReference>
<accession>A0A9D3UHH2</accession>
<feature type="transmembrane region" description="Helical" evidence="2">
    <location>
        <begin position="21"/>
        <end position="40"/>
    </location>
</feature>
<dbReference type="InterPro" id="IPR007877">
    <property type="entry name" value="DUF707"/>
</dbReference>
<keyword evidence="2" id="KW-1133">Transmembrane helix</keyword>
<name>A0A9D3UHH2_9ROSI</name>
<dbReference type="EMBL" id="JAIQCV010000012">
    <property type="protein sequence ID" value="KAH1040584.1"/>
    <property type="molecule type" value="Genomic_DNA"/>
</dbReference>
<keyword evidence="2" id="KW-0812">Transmembrane</keyword>
<dbReference type="AlphaFoldDB" id="A0A9D3UHH2"/>
<evidence type="ECO:0000256" key="2">
    <source>
        <dbReference type="SAM" id="Phobius"/>
    </source>
</evidence>
<evidence type="ECO:0000256" key="1">
    <source>
        <dbReference type="SAM" id="MobiDB-lite"/>
    </source>
</evidence>
<comment type="caution">
    <text evidence="3">The sequence shown here is derived from an EMBL/GenBank/DDBJ whole genome shotgun (WGS) entry which is preliminary data.</text>
</comment>
<feature type="region of interest" description="Disordered" evidence="1">
    <location>
        <begin position="358"/>
        <end position="390"/>
    </location>
</feature>
<gene>
    <name evidence="3" type="ORF">J1N35_042327</name>
</gene>
<dbReference type="OrthoDB" id="9985979at2759"/>
<protein>
    <submittedName>
        <fullName evidence="3">Uncharacterized protein</fullName>
    </submittedName>
</protein>
<sequence length="421" mass="48659">MKPFNCAYAVSDPKNRACFRSLFIVAALVCSAYFISNAFITNEYKDRLSRWEVINMLRNSKSDMCKNQCRPPGSEALPQGIVVKTSDLQMQPLWSDSVKNVNPETSSNLLAIAVGIKQKEIVDQIVKKFPVSDFVVMLFHYDGIVDEWKDFEWSDRAIHVSAVNQTKWWFAKRFLHPEIVSKYKYIFLWDEDLGVDNFDPKQYLSIVEGEGLEISQPALDPVKSEVHHPITARRKNSKFHRRMYKFKGHGRCDSQSTAPPCIGWVEMMAPVFSRAAWRCVWYMIQNDLIHAWGLDMQLGYCAQVKFSKPDNTPFQSTDIQSFIQGDRMKNVGVVDAQYVVHFGLPTLGVTEETELNSTEVKITQREQLPKSESPAPSESHKIDNRPEVRRQSFIEMQTFRKRWKNAAKDDECWVDPYQQMS</sequence>
<evidence type="ECO:0000313" key="4">
    <source>
        <dbReference type="Proteomes" id="UP000828251"/>
    </source>
</evidence>
<dbReference type="PANTHER" id="PTHR31210">
    <property type="entry name" value="OS06G0731900 PROTEIN"/>
    <property type="match status" value="1"/>
</dbReference>
<evidence type="ECO:0000313" key="3">
    <source>
        <dbReference type="EMBL" id="KAH1040584.1"/>
    </source>
</evidence>
<reference evidence="3 4" key="1">
    <citation type="journal article" date="2021" name="Plant Biotechnol. J.">
        <title>Multi-omics assisted identification of the key and species-specific regulatory components of drought-tolerant mechanisms in Gossypium stocksii.</title>
        <authorList>
            <person name="Yu D."/>
            <person name="Ke L."/>
            <person name="Zhang D."/>
            <person name="Wu Y."/>
            <person name="Sun Y."/>
            <person name="Mei J."/>
            <person name="Sun J."/>
            <person name="Sun Y."/>
        </authorList>
    </citation>
    <scope>NUCLEOTIDE SEQUENCE [LARGE SCALE GENOMIC DNA]</scope>
    <source>
        <strain evidence="4">cv. E1</strain>
        <tissue evidence="3">Leaf</tissue>
    </source>
</reference>
<feature type="compositionally biased region" description="Basic and acidic residues" evidence="1">
    <location>
        <begin position="378"/>
        <end position="390"/>
    </location>
</feature>